<comment type="caution">
    <text evidence="2">The sequence shown here is derived from an EMBL/GenBank/DDBJ whole genome shotgun (WGS) entry which is preliminary data.</text>
</comment>
<evidence type="ECO:0000313" key="2">
    <source>
        <dbReference type="EMBL" id="PDH32127.1"/>
    </source>
</evidence>
<organism evidence="2 3">
    <name type="scientific">OM182 bacterium MED-G28</name>
    <dbReference type="NCBI Taxonomy" id="1986256"/>
    <lineage>
        <taxon>Bacteria</taxon>
        <taxon>Pseudomonadati</taxon>
        <taxon>Pseudomonadota</taxon>
        <taxon>Gammaproteobacteria</taxon>
        <taxon>OMG group</taxon>
        <taxon>OM182 clade</taxon>
    </lineage>
</organism>
<keyword evidence="1" id="KW-0472">Membrane</keyword>
<sequence length="134" mass="14461">MPDSTIKMDKAAIGLSFLCVVHCLLTPIAIVMLPALGATFLEDERFHYALLFLVLPTSTLSLGLGCRKHGHLEILLIGLFGLFLLFLIVILGEELLGETGEKISTVAGAVIIALAHIRNFKACQNNECDSADEP</sequence>
<dbReference type="AlphaFoldDB" id="A0A2A5W759"/>
<dbReference type="EMBL" id="NTJZ01000022">
    <property type="protein sequence ID" value="PDH32127.1"/>
    <property type="molecule type" value="Genomic_DNA"/>
</dbReference>
<name>A0A2A5W759_9GAMM</name>
<accession>A0A2A5W759</accession>
<feature type="transmembrane region" description="Helical" evidence="1">
    <location>
        <begin position="46"/>
        <end position="65"/>
    </location>
</feature>
<feature type="transmembrane region" description="Helical" evidence="1">
    <location>
        <begin position="12"/>
        <end position="40"/>
    </location>
</feature>
<keyword evidence="1" id="KW-0812">Transmembrane</keyword>
<dbReference type="Proteomes" id="UP000219329">
    <property type="component" value="Unassembled WGS sequence"/>
</dbReference>
<dbReference type="GO" id="GO:0016020">
    <property type="term" value="C:membrane"/>
    <property type="evidence" value="ECO:0007669"/>
    <property type="project" value="InterPro"/>
</dbReference>
<reference evidence="2 3" key="1">
    <citation type="submission" date="2017-08" db="EMBL/GenBank/DDBJ databases">
        <title>Fine stratification of microbial communities through a metagenomic profile of the photic zone.</title>
        <authorList>
            <person name="Haro-Moreno J.M."/>
            <person name="Lopez-Perez M."/>
            <person name="De La Torre J."/>
            <person name="Picazo A."/>
            <person name="Camacho A."/>
            <person name="Rodriguez-Valera F."/>
        </authorList>
    </citation>
    <scope>NUCLEOTIDE SEQUENCE [LARGE SCALE GENOMIC DNA]</scope>
    <source>
        <strain evidence="2">MED-G28</strain>
    </source>
</reference>
<keyword evidence="1" id="KW-1133">Transmembrane helix</keyword>
<dbReference type="GO" id="GO:0015097">
    <property type="term" value="F:mercury ion transmembrane transporter activity"/>
    <property type="evidence" value="ECO:0007669"/>
    <property type="project" value="InterPro"/>
</dbReference>
<protein>
    <recommendedName>
        <fullName evidence="4">MerC mercury resistance protein</fullName>
    </recommendedName>
</protein>
<dbReference type="Pfam" id="PF03203">
    <property type="entry name" value="MerC"/>
    <property type="match status" value="1"/>
</dbReference>
<feature type="transmembrane region" description="Helical" evidence="1">
    <location>
        <begin position="103"/>
        <end position="120"/>
    </location>
</feature>
<dbReference type="InterPro" id="IPR004891">
    <property type="entry name" value="Mercury-R_MerC"/>
</dbReference>
<evidence type="ECO:0000256" key="1">
    <source>
        <dbReference type="SAM" id="Phobius"/>
    </source>
</evidence>
<gene>
    <name evidence="2" type="ORF">CNF02_12925</name>
</gene>
<proteinExistence type="predicted"/>
<evidence type="ECO:0000313" key="3">
    <source>
        <dbReference type="Proteomes" id="UP000219329"/>
    </source>
</evidence>
<evidence type="ECO:0008006" key="4">
    <source>
        <dbReference type="Google" id="ProtNLM"/>
    </source>
</evidence>
<feature type="transmembrane region" description="Helical" evidence="1">
    <location>
        <begin position="72"/>
        <end position="91"/>
    </location>
</feature>